<proteinExistence type="predicted"/>
<gene>
    <name evidence="2" type="ORF">PLOB_00005823</name>
</gene>
<reference evidence="2 3" key="1">
    <citation type="submission" date="2022-05" db="EMBL/GenBank/DDBJ databases">
        <authorList>
            <consortium name="Genoscope - CEA"/>
            <person name="William W."/>
        </authorList>
    </citation>
    <scope>NUCLEOTIDE SEQUENCE [LARGE SCALE GENOMIC DNA]</scope>
</reference>
<dbReference type="InterPro" id="IPR057191">
    <property type="entry name" value="DUF7869"/>
</dbReference>
<evidence type="ECO:0000313" key="2">
    <source>
        <dbReference type="EMBL" id="CAH3163438.1"/>
    </source>
</evidence>
<accession>A0ABN8QG91</accession>
<dbReference type="Proteomes" id="UP001159405">
    <property type="component" value="Unassembled WGS sequence"/>
</dbReference>
<sequence>MAECELADNLLDSKEIVEKVKKFLEEGCGCSQGVKGGHCSQQFQKEVVLCNLNNCLELSHGELNLVILANIQAFTMIDVIGERRKRSARCNFLYLNSPICKEMFLNTYGISYSRFRRLKEHYEEHGICQRVHGNCKRLPHNTLPQTVTEDVKNFLTNYVEENAVLLPGRIPGFKKDDIRLLSSSDSKMSVWRAFKRTCDETGKQAVCYTTFLKLWEQFHPNVVVAKPMTDLCLTCQQNTSKLVRSANLPDREKSECVLAQQEHLDCVQTERDFYRNACAEAKTNFEQFEEAIELDDLHNARSLDTTIHYSFDFAQQVHIPSNPMQPGAIYFKTPRKCGIFGIMCKAIPRQVNYLIDEASDVGKGANTTISFVHHYFHNHGLGETHVKLHADNCSGQNKNNFFLWYLAWRTVHQLHDSICYSFLIAGHTKFGPDHCFGIIKRSYKVSYASSLYELTQMVESSSTVGVNKAQLVVTHDGRVIVPVYNWSAFLEQYFVKVPNIKKFHHFRFSKDEPGKLYFKMYSSSPEQSLQLLKNSAILPPAVLPPKVNPQGLSQERKQYLYREIRQFCKPGMEDLVAPAP</sequence>
<comment type="caution">
    <text evidence="2">The sequence shown here is derived from an EMBL/GenBank/DDBJ whole genome shotgun (WGS) entry which is preliminary data.</text>
</comment>
<dbReference type="EMBL" id="CALNXK010000126">
    <property type="protein sequence ID" value="CAH3163438.1"/>
    <property type="molecule type" value="Genomic_DNA"/>
</dbReference>
<organism evidence="2 3">
    <name type="scientific">Porites lobata</name>
    <dbReference type="NCBI Taxonomy" id="104759"/>
    <lineage>
        <taxon>Eukaryota</taxon>
        <taxon>Metazoa</taxon>
        <taxon>Cnidaria</taxon>
        <taxon>Anthozoa</taxon>
        <taxon>Hexacorallia</taxon>
        <taxon>Scleractinia</taxon>
        <taxon>Fungiina</taxon>
        <taxon>Poritidae</taxon>
        <taxon>Porites</taxon>
    </lineage>
</organism>
<protein>
    <recommendedName>
        <fullName evidence="1">DUF7869 domain-containing protein</fullName>
    </recommendedName>
</protein>
<keyword evidence="3" id="KW-1185">Reference proteome</keyword>
<dbReference type="PANTHER" id="PTHR34415">
    <property type="entry name" value="INTEGRASE CATALYTIC DOMAIN-CONTAINING PROTEIN"/>
    <property type="match status" value="1"/>
</dbReference>
<evidence type="ECO:0000313" key="3">
    <source>
        <dbReference type="Proteomes" id="UP001159405"/>
    </source>
</evidence>
<dbReference type="Pfam" id="PF25273">
    <property type="entry name" value="DUF7869"/>
    <property type="match status" value="1"/>
</dbReference>
<feature type="domain" description="DUF7869" evidence="1">
    <location>
        <begin position="337"/>
        <end position="522"/>
    </location>
</feature>
<evidence type="ECO:0000259" key="1">
    <source>
        <dbReference type="Pfam" id="PF25273"/>
    </source>
</evidence>
<dbReference type="PANTHER" id="PTHR34415:SF1">
    <property type="entry name" value="INTEGRASE CATALYTIC DOMAIN-CONTAINING PROTEIN"/>
    <property type="match status" value="1"/>
</dbReference>
<name>A0ABN8QG91_9CNID</name>